<comment type="caution">
    <text evidence="2">The sequence shown here is derived from an EMBL/GenBank/DDBJ whole genome shotgun (WGS) entry which is preliminary data.</text>
</comment>
<dbReference type="AlphaFoldDB" id="A0A940PRJ0"/>
<dbReference type="InterPro" id="IPR029044">
    <property type="entry name" value="Nucleotide-diphossugar_trans"/>
</dbReference>
<dbReference type="InterPro" id="IPR001173">
    <property type="entry name" value="Glyco_trans_2-like"/>
</dbReference>
<name>A0A940PRJ0_9MICO</name>
<evidence type="ECO:0000313" key="2">
    <source>
        <dbReference type="EMBL" id="MBP1326224.1"/>
    </source>
</evidence>
<feature type="domain" description="Glycosyltransferase 2-like" evidence="1">
    <location>
        <begin position="14"/>
        <end position="163"/>
    </location>
</feature>
<dbReference type="RefSeq" id="WP_209705170.1">
    <property type="nucleotide sequence ID" value="NZ_JAFIDA010000001.1"/>
</dbReference>
<accession>A0A940PRJ0</accession>
<dbReference type="PANTHER" id="PTHR43685">
    <property type="entry name" value="GLYCOSYLTRANSFERASE"/>
    <property type="match status" value="1"/>
</dbReference>
<dbReference type="Proteomes" id="UP000675163">
    <property type="component" value="Unassembled WGS sequence"/>
</dbReference>
<dbReference type="CDD" id="cd00761">
    <property type="entry name" value="Glyco_tranf_GTA_type"/>
    <property type="match status" value="1"/>
</dbReference>
<dbReference type="EMBL" id="JAFIDA010000001">
    <property type="protein sequence ID" value="MBP1326224.1"/>
    <property type="molecule type" value="Genomic_DNA"/>
</dbReference>
<proteinExistence type="predicted"/>
<organism evidence="2 3">
    <name type="scientific">Leucobacter exalbidus</name>
    <dbReference type="NCBI Taxonomy" id="662960"/>
    <lineage>
        <taxon>Bacteria</taxon>
        <taxon>Bacillati</taxon>
        <taxon>Actinomycetota</taxon>
        <taxon>Actinomycetes</taxon>
        <taxon>Micrococcales</taxon>
        <taxon>Microbacteriaceae</taxon>
        <taxon>Leucobacter</taxon>
    </lineage>
</organism>
<evidence type="ECO:0000259" key="1">
    <source>
        <dbReference type="Pfam" id="PF00535"/>
    </source>
</evidence>
<dbReference type="Gene3D" id="3.90.550.10">
    <property type="entry name" value="Spore Coat Polysaccharide Biosynthesis Protein SpsA, Chain A"/>
    <property type="match status" value="1"/>
</dbReference>
<reference evidence="2" key="1">
    <citation type="submission" date="2021-02" db="EMBL/GenBank/DDBJ databases">
        <title>Sequencing the genomes of 1000 actinobacteria strains.</title>
        <authorList>
            <person name="Klenk H.-P."/>
        </authorList>
    </citation>
    <scope>NUCLEOTIDE SEQUENCE</scope>
    <source>
        <strain evidence="2">DSM 22850</strain>
    </source>
</reference>
<protein>
    <submittedName>
        <fullName evidence="2">Glycosyltransferase involved in cell wall biosynthesis</fullName>
    </submittedName>
</protein>
<sequence>MNTHEEPRPAPRVSIVVPSRGGVERLPKLFECLRAQTEPSWEVVVVVDGDIDDTADLLERVRHELPVTPIVFPENRGRSAALNAGFAAARGEVLVRCDDDLRPDPGYVAAHLAQHTGEPRGAIGLVRNIYPETAYARAYGLERDTRFREEAYHATPERRWRYWGGNVSVTRETYDRVGPYDTNFRAYGWEDVDWGYRLYASGTPVDFAFDAETDHWIAATTTESRVRRAFYSGAARLTFDAKHGAGVSGSTARGTGLWDRLVTHQAQRSLADLSRSAAKLDTALDRMPRWLAEKRVSLLVEAAAVSGLLHPEQVANDV</sequence>
<keyword evidence="3" id="KW-1185">Reference proteome</keyword>
<dbReference type="Pfam" id="PF00535">
    <property type="entry name" value="Glycos_transf_2"/>
    <property type="match status" value="1"/>
</dbReference>
<evidence type="ECO:0000313" key="3">
    <source>
        <dbReference type="Proteomes" id="UP000675163"/>
    </source>
</evidence>
<gene>
    <name evidence="2" type="ORF">JOF28_001456</name>
</gene>
<dbReference type="PANTHER" id="PTHR43685:SF3">
    <property type="entry name" value="SLR2126 PROTEIN"/>
    <property type="match status" value="1"/>
</dbReference>
<dbReference type="InterPro" id="IPR050834">
    <property type="entry name" value="Glycosyltransf_2"/>
</dbReference>
<dbReference type="SUPFAM" id="SSF53448">
    <property type="entry name" value="Nucleotide-diphospho-sugar transferases"/>
    <property type="match status" value="1"/>
</dbReference>